<dbReference type="AlphaFoldDB" id="A0A510E1J0"/>
<dbReference type="EMBL" id="AP018930">
    <property type="protein sequence ID" value="BBG26359.1"/>
    <property type="molecule type" value="Genomic_DNA"/>
</dbReference>
<reference evidence="2" key="1">
    <citation type="submission" date="2018-09" db="EMBL/GenBank/DDBJ databases">
        <title>Complete Genome Sequencing of Sulfolobus sp. JCM 16834.</title>
        <authorList>
            <person name="Kato S."/>
            <person name="Itoh T."/>
            <person name="Ohkuma M."/>
        </authorList>
    </citation>
    <scope>NUCLEOTIDE SEQUENCE [LARGE SCALE GENOMIC DNA]</scope>
    <source>
        <strain evidence="2">IC-007</strain>
    </source>
</reference>
<sequence>MKASPFRAGRKSACDPFNIYDKVRSSVMRRIIGLKRTKDGWEKL</sequence>
<proteinExistence type="predicted"/>
<dbReference type="Proteomes" id="UP000325030">
    <property type="component" value="Chromosome"/>
</dbReference>
<evidence type="ECO:0000313" key="1">
    <source>
        <dbReference type="EMBL" id="BBG26359.1"/>
    </source>
</evidence>
<evidence type="ECO:0000313" key="2">
    <source>
        <dbReference type="Proteomes" id="UP000325030"/>
    </source>
</evidence>
<name>A0A510E1J0_9CREN</name>
<organism evidence="1 2">
    <name type="scientific">Sulfuracidifex tepidarius</name>
    <dbReference type="NCBI Taxonomy" id="1294262"/>
    <lineage>
        <taxon>Archaea</taxon>
        <taxon>Thermoproteota</taxon>
        <taxon>Thermoprotei</taxon>
        <taxon>Sulfolobales</taxon>
        <taxon>Sulfolobaceae</taxon>
        <taxon>Sulfuracidifex</taxon>
    </lineage>
</organism>
<protein>
    <submittedName>
        <fullName evidence="1">Uncharacterized protein</fullName>
    </submittedName>
</protein>
<gene>
    <name evidence="1" type="ORF">IC007_0867</name>
</gene>
<accession>A0A510E1J0</accession>